<dbReference type="AlphaFoldDB" id="N8ZUQ9"/>
<evidence type="ECO:0000313" key="1">
    <source>
        <dbReference type="EMBL" id="ENV37499.1"/>
    </source>
</evidence>
<name>N8ZUQ9_ACIVR</name>
<accession>N8ZUQ9</accession>
<protein>
    <submittedName>
        <fullName evidence="1">Uncharacterized protein</fullName>
    </submittedName>
</protein>
<dbReference type="EMBL" id="APPO01000011">
    <property type="protein sequence ID" value="ENV37499.1"/>
    <property type="molecule type" value="Genomic_DNA"/>
</dbReference>
<comment type="caution">
    <text evidence="1">The sequence shown here is derived from an EMBL/GenBank/DDBJ whole genome shotgun (WGS) entry which is preliminary data.</text>
</comment>
<dbReference type="HOGENOM" id="CLU_1064081_0_0_6"/>
<organism evidence="1 2">
    <name type="scientific">Acinetobacter venetianus (strain ATCC 31012 / DSM 23050 / BCRC 14357 / CCUG 45561 / CIP 110063 / KCTC 2702 / LMG 19082 / RAG-1)</name>
    <dbReference type="NCBI Taxonomy" id="1191460"/>
    <lineage>
        <taxon>Bacteria</taxon>
        <taxon>Pseudomonadati</taxon>
        <taxon>Pseudomonadota</taxon>
        <taxon>Gammaproteobacteria</taxon>
        <taxon>Moraxellales</taxon>
        <taxon>Moraxellaceae</taxon>
        <taxon>Acinetobacter</taxon>
    </lineage>
</organism>
<gene>
    <name evidence="1" type="ORF">F959_01622</name>
</gene>
<sequence>MNSITLTDHRCADKCTDFKKNGEQCNHCIIPESQKESFVKNHLQLLSSVGGIKNALSILQDNPDSFDFYSIEKKYYYDSKVRENLLSLVDLQQACNSYFLEIFGGIKAIKYIIEQAPQGSTHYDRYFEKIDFRNKSINVWVDGDWAHQELRIPGFSKAVETSISLDALRTVLETYQPLVLDDLDSSNEVCFSYSLLTQNTIDQIEFFNNQKAIAEADNNVKEANSFDDQADGAYLLWLRLTKNCRSKFDNERLQVLVGAKS</sequence>
<proteinExistence type="predicted"/>
<dbReference type="OrthoDB" id="6691962at2"/>
<keyword evidence="2" id="KW-1185">Reference proteome</keyword>
<evidence type="ECO:0000313" key="2">
    <source>
        <dbReference type="Proteomes" id="UP000018445"/>
    </source>
</evidence>
<reference evidence="1 2" key="1">
    <citation type="submission" date="2013-02" db="EMBL/GenBank/DDBJ databases">
        <title>The Genome Sequence of Acinetobacter venetianus CIP 110063.</title>
        <authorList>
            <consortium name="The Broad Institute Genome Sequencing Platform"/>
            <consortium name="The Broad Institute Genome Sequencing Center for Infectious Disease"/>
            <person name="Cerqueira G."/>
            <person name="Feldgarden M."/>
            <person name="Courvalin P."/>
            <person name="Perichon B."/>
            <person name="Grillot-Courvalin C."/>
            <person name="Clermont D."/>
            <person name="Rocha E."/>
            <person name="Yoon E.-J."/>
            <person name="Nemec A."/>
            <person name="Walker B."/>
            <person name="Young S.K."/>
            <person name="Zeng Q."/>
            <person name="Gargeya S."/>
            <person name="Fitzgerald M."/>
            <person name="Haas B."/>
            <person name="Abouelleil A."/>
            <person name="Alvarado L."/>
            <person name="Arachchi H.M."/>
            <person name="Berlin A.M."/>
            <person name="Chapman S.B."/>
            <person name="Dewar J."/>
            <person name="Goldberg J."/>
            <person name="Griggs A."/>
            <person name="Gujja S."/>
            <person name="Hansen M."/>
            <person name="Howarth C."/>
            <person name="Imamovic A."/>
            <person name="Larimer J."/>
            <person name="McCowan C."/>
            <person name="Murphy C."/>
            <person name="Neiman D."/>
            <person name="Pearson M."/>
            <person name="Priest M."/>
            <person name="Roberts A."/>
            <person name="Saif S."/>
            <person name="Shea T."/>
            <person name="Sisk P."/>
            <person name="Sykes S."/>
            <person name="Wortman J."/>
            <person name="Nusbaum C."/>
            <person name="Birren B."/>
        </authorList>
    </citation>
    <scope>NUCLEOTIDE SEQUENCE [LARGE SCALE GENOMIC DNA]</scope>
    <source>
        <strain evidence="2">ATCC 31012 / DSM 23050 / BCRC 14357 / CCUG 45561 / CIP 110063 / KCTC 2702 / LMG 19082 / RAG-1</strain>
    </source>
</reference>
<dbReference type="PATRIC" id="fig|1191460.12.peg.1607"/>
<dbReference type="Proteomes" id="UP000018445">
    <property type="component" value="Unassembled WGS sequence"/>
</dbReference>